<dbReference type="OMA" id="KISTTKW"/>
<dbReference type="Pfam" id="PF13637">
    <property type="entry name" value="Ank_4"/>
    <property type="match status" value="1"/>
</dbReference>
<dbReference type="SUPFAM" id="SSF48403">
    <property type="entry name" value="Ankyrin repeat"/>
    <property type="match status" value="1"/>
</dbReference>
<dbReference type="InParanoid" id="A0A200R0L6"/>
<reference evidence="5 6" key="1">
    <citation type="journal article" date="2017" name="Mol. Plant">
        <title>The Genome of Medicinal Plant Macleaya cordata Provides New Insights into Benzylisoquinoline Alkaloids Metabolism.</title>
        <authorList>
            <person name="Liu X."/>
            <person name="Liu Y."/>
            <person name="Huang P."/>
            <person name="Ma Y."/>
            <person name="Qing Z."/>
            <person name="Tang Q."/>
            <person name="Cao H."/>
            <person name="Cheng P."/>
            <person name="Zheng Y."/>
            <person name="Yuan Z."/>
            <person name="Zhou Y."/>
            <person name="Liu J."/>
            <person name="Tang Z."/>
            <person name="Zhuo Y."/>
            <person name="Zhang Y."/>
            <person name="Yu L."/>
            <person name="Huang J."/>
            <person name="Yang P."/>
            <person name="Peng Q."/>
            <person name="Zhang J."/>
            <person name="Jiang W."/>
            <person name="Zhang Z."/>
            <person name="Lin K."/>
            <person name="Ro D.K."/>
            <person name="Chen X."/>
            <person name="Xiong X."/>
            <person name="Shang Y."/>
            <person name="Huang S."/>
            <person name="Zeng J."/>
        </authorList>
    </citation>
    <scope>NUCLEOTIDE SEQUENCE [LARGE SCALE GENOMIC DNA]</scope>
    <source>
        <strain evidence="6">cv. BLH2017</strain>
        <tissue evidence="5">Root</tissue>
    </source>
</reference>
<dbReference type="SMART" id="SM00248">
    <property type="entry name" value="ANK"/>
    <property type="match status" value="5"/>
</dbReference>
<dbReference type="OrthoDB" id="1577640at2759"/>
<dbReference type="Proteomes" id="UP000195402">
    <property type="component" value="Unassembled WGS sequence"/>
</dbReference>
<dbReference type="PROSITE" id="PS50088">
    <property type="entry name" value="ANK_REPEAT"/>
    <property type="match status" value="4"/>
</dbReference>
<evidence type="ECO:0000256" key="2">
    <source>
        <dbReference type="ARBA" id="ARBA00023043"/>
    </source>
</evidence>
<sequence length="325" mass="36179">MIVLSGAVIPWTRLLSSSSSPPPLLSLPCTSCTTNFLKTCKPTGNNRLSFHVKPIYSRTCAIDSKRVSLQTHNGNWEEPDDGNSSDYDSENENEEQDDWGEEEEEEPEPEASRTVGNVESRTKTQNDEEFVKEVEQLLGPEERAILEQNEVPVLSKISTTKWRPLHTLALSGQIYFMDKLLEQGVDIDAVDKDGYTALHKAVIGKKEPVISHLLRKGANPHVRDRDGATPLHYAVQVGAVLTVKLLIKYKVDVNVADDEGWTPLHVAVQARSRDIAKILLVNGADKTRRNKDGKTPLDLSLCYGKDFKSYELAKLLKLVPANRGP</sequence>
<feature type="repeat" description="ANK" evidence="3">
    <location>
        <begin position="193"/>
        <end position="225"/>
    </location>
</feature>
<evidence type="ECO:0000313" key="5">
    <source>
        <dbReference type="EMBL" id="OVA16266.1"/>
    </source>
</evidence>
<feature type="repeat" description="ANK" evidence="3">
    <location>
        <begin position="226"/>
        <end position="258"/>
    </location>
</feature>
<protein>
    <submittedName>
        <fullName evidence="5">Ankyrin repeat</fullName>
    </submittedName>
</protein>
<keyword evidence="1" id="KW-0677">Repeat</keyword>
<dbReference type="InterPro" id="IPR002110">
    <property type="entry name" value="Ankyrin_rpt"/>
</dbReference>
<dbReference type="PROSITE" id="PS50297">
    <property type="entry name" value="ANK_REP_REGION"/>
    <property type="match status" value="3"/>
</dbReference>
<evidence type="ECO:0000256" key="3">
    <source>
        <dbReference type="PROSITE-ProRule" id="PRU00023"/>
    </source>
</evidence>
<accession>A0A200R0L6</accession>
<dbReference type="Gene3D" id="1.25.40.20">
    <property type="entry name" value="Ankyrin repeat-containing domain"/>
    <property type="match status" value="2"/>
</dbReference>
<dbReference type="PANTHER" id="PTHR24203">
    <property type="entry name" value="ANKYRIN REPEAT FAMILY PROTEIN"/>
    <property type="match status" value="1"/>
</dbReference>
<keyword evidence="2 3" id="KW-0040">ANK repeat</keyword>
<keyword evidence="6" id="KW-1185">Reference proteome</keyword>
<dbReference type="AlphaFoldDB" id="A0A200R0L6"/>
<evidence type="ECO:0000256" key="4">
    <source>
        <dbReference type="SAM" id="MobiDB-lite"/>
    </source>
</evidence>
<name>A0A200R0L6_MACCD</name>
<dbReference type="EMBL" id="MVGT01000604">
    <property type="protein sequence ID" value="OVA16266.1"/>
    <property type="molecule type" value="Genomic_DNA"/>
</dbReference>
<dbReference type="InterPro" id="IPR036770">
    <property type="entry name" value="Ankyrin_rpt-contain_sf"/>
</dbReference>
<feature type="compositionally biased region" description="Acidic residues" evidence="4">
    <location>
        <begin position="77"/>
        <end position="109"/>
    </location>
</feature>
<dbReference type="Pfam" id="PF12796">
    <property type="entry name" value="Ank_2"/>
    <property type="match status" value="1"/>
</dbReference>
<organism evidence="5 6">
    <name type="scientific">Macleaya cordata</name>
    <name type="common">Five-seeded plume-poppy</name>
    <name type="synonym">Bocconia cordata</name>
    <dbReference type="NCBI Taxonomy" id="56857"/>
    <lineage>
        <taxon>Eukaryota</taxon>
        <taxon>Viridiplantae</taxon>
        <taxon>Streptophyta</taxon>
        <taxon>Embryophyta</taxon>
        <taxon>Tracheophyta</taxon>
        <taxon>Spermatophyta</taxon>
        <taxon>Magnoliopsida</taxon>
        <taxon>Ranunculales</taxon>
        <taxon>Papaveraceae</taxon>
        <taxon>Papaveroideae</taxon>
        <taxon>Macleaya</taxon>
    </lineage>
</organism>
<dbReference type="PANTHER" id="PTHR24203:SF76">
    <property type="entry name" value="ANKYRIN REPEAT DOMAIN-CONTAINING PROTEIN EMB506, CHLOROPLASTIC"/>
    <property type="match status" value="1"/>
</dbReference>
<feature type="region of interest" description="Disordered" evidence="4">
    <location>
        <begin position="72"/>
        <end position="129"/>
    </location>
</feature>
<feature type="repeat" description="ANK" evidence="3">
    <location>
        <begin position="259"/>
        <end position="291"/>
    </location>
</feature>
<feature type="compositionally biased region" description="Basic and acidic residues" evidence="4">
    <location>
        <begin position="120"/>
        <end position="129"/>
    </location>
</feature>
<feature type="repeat" description="ANK" evidence="3">
    <location>
        <begin position="160"/>
        <end position="192"/>
    </location>
</feature>
<dbReference type="STRING" id="56857.A0A200R0L6"/>
<dbReference type="FunCoup" id="A0A200R0L6">
    <property type="interactions" value="1149"/>
</dbReference>
<gene>
    <name evidence="5" type="ORF">BVC80_8971g28</name>
</gene>
<proteinExistence type="predicted"/>
<comment type="caution">
    <text evidence="5">The sequence shown here is derived from an EMBL/GenBank/DDBJ whole genome shotgun (WGS) entry which is preliminary data.</text>
</comment>
<evidence type="ECO:0000313" key="6">
    <source>
        <dbReference type="Proteomes" id="UP000195402"/>
    </source>
</evidence>
<evidence type="ECO:0000256" key="1">
    <source>
        <dbReference type="ARBA" id="ARBA00022737"/>
    </source>
</evidence>